<dbReference type="AlphaFoldDB" id="A0A9I9D2W9"/>
<name>A0A9I9D2W9_CUCME</name>
<sequence length="226" mass="25156">MAPYGCALVSAIEVSPAKITSFNGLHYPTFSLFPSFVKPLVNCTLTSSVIYRATPITASYVYPEPIPEFAEVETQKFKEQLSKKLAKDRETFGNDFDSVVDVCSKNFEFAFIGLKNMSGRLPIFGEYLHVEYGGPGTLIVEPFTNMFIALNERKLPGAPLAARTSLLWAQNYLDNDWNIWNSKGGFGYLCSCVEDDGGKNVCIITKILQHSVNFIDIFVVAIQMAY</sequence>
<protein>
    <submittedName>
        <fullName evidence="1">Uncharacterized protein</fullName>
    </submittedName>
</protein>
<evidence type="ECO:0000313" key="1">
    <source>
        <dbReference type="EnsemblPlants" id="MELO3C012022.2.1"/>
    </source>
</evidence>
<dbReference type="PANTHER" id="PTHR35987:SF3">
    <property type="entry name" value="PROTEIN PLASTID REDOX INSENSITIVE 2-LIKE ISOFORM X1"/>
    <property type="match status" value="1"/>
</dbReference>
<dbReference type="GO" id="GO:0010468">
    <property type="term" value="P:regulation of gene expression"/>
    <property type="evidence" value="ECO:0007669"/>
    <property type="project" value="InterPro"/>
</dbReference>
<dbReference type="PANTHER" id="PTHR35987">
    <property type="entry name" value="PROTEIN PLASTID REDOX INSENSITIVE 2, CHLOROPLASTIC-RELATED"/>
    <property type="match status" value="1"/>
</dbReference>
<dbReference type="EnsemblPlants" id="MELO3C012022.2.1">
    <property type="protein sequence ID" value="MELO3C012022.2.1"/>
    <property type="gene ID" value="MELO3C012022.2"/>
</dbReference>
<proteinExistence type="predicted"/>
<reference evidence="1" key="1">
    <citation type="submission" date="2023-03" db="UniProtKB">
        <authorList>
            <consortium name="EnsemblPlants"/>
        </authorList>
    </citation>
    <scope>IDENTIFICATION</scope>
</reference>
<dbReference type="Gramene" id="MELO3C012022.2.1">
    <property type="protein sequence ID" value="MELO3C012022.2.1"/>
    <property type="gene ID" value="MELO3C012022.2"/>
</dbReference>
<dbReference type="InterPro" id="IPR039349">
    <property type="entry name" value="PRIN2"/>
</dbReference>
<organism evidence="1">
    <name type="scientific">Cucumis melo</name>
    <name type="common">Muskmelon</name>
    <dbReference type="NCBI Taxonomy" id="3656"/>
    <lineage>
        <taxon>Eukaryota</taxon>
        <taxon>Viridiplantae</taxon>
        <taxon>Streptophyta</taxon>
        <taxon>Embryophyta</taxon>
        <taxon>Tracheophyta</taxon>
        <taxon>Spermatophyta</taxon>
        <taxon>Magnoliopsida</taxon>
        <taxon>eudicotyledons</taxon>
        <taxon>Gunneridae</taxon>
        <taxon>Pentapetalae</taxon>
        <taxon>rosids</taxon>
        <taxon>fabids</taxon>
        <taxon>Cucurbitales</taxon>
        <taxon>Cucurbitaceae</taxon>
        <taxon>Benincaseae</taxon>
        <taxon>Cucumis</taxon>
    </lineage>
</organism>
<accession>A0A9I9D2W9</accession>